<dbReference type="Pfam" id="PF00535">
    <property type="entry name" value="Glycos_transf_2"/>
    <property type="match status" value="1"/>
</dbReference>
<dbReference type="InterPro" id="IPR001173">
    <property type="entry name" value="Glyco_trans_2-like"/>
</dbReference>
<keyword evidence="2" id="KW-1003">Cell membrane</keyword>
<evidence type="ECO:0000259" key="6">
    <source>
        <dbReference type="Pfam" id="PF00535"/>
    </source>
</evidence>
<dbReference type="InterPro" id="IPR029044">
    <property type="entry name" value="Nucleotide-diphossugar_trans"/>
</dbReference>
<dbReference type="STRING" id="287098.SAMN05421665_2334"/>
<evidence type="ECO:0000256" key="3">
    <source>
        <dbReference type="ARBA" id="ARBA00022676"/>
    </source>
</evidence>
<feature type="domain" description="Glycosyltransferase 2-like" evidence="6">
    <location>
        <begin position="3"/>
        <end position="137"/>
    </location>
</feature>
<keyword evidence="8" id="KW-1185">Reference proteome</keyword>
<dbReference type="SUPFAM" id="SSF53448">
    <property type="entry name" value="Nucleotide-diphospho-sugar transferases"/>
    <property type="match status" value="1"/>
</dbReference>
<dbReference type="PANTHER" id="PTHR43646">
    <property type="entry name" value="GLYCOSYLTRANSFERASE"/>
    <property type="match status" value="1"/>
</dbReference>
<keyword evidence="3" id="KW-0328">Glycosyltransferase</keyword>
<evidence type="ECO:0000256" key="2">
    <source>
        <dbReference type="ARBA" id="ARBA00022475"/>
    </source>
</evidence>
<dbReference type="EMBL" id="FTPR01000002">
    <property type="protein sequence ID" value="SIT87284.1"/>
    <property type="molecule type" value="Genomic_DNA"/>
</dbReference>
<dbReference type="GO" id="GO:0016757">
    <property type="term" value="F:glycosyltransferase activity"/>
    <property type="evidence" value="ECO:0007669"/>
    <property type="project" value="UniProtKB-KW"/>
</dbReference>
<accession>A0A1R3X8P7</accession>
<dbReference type="PANTHER" id="PTHR43646:SF2">
    <property type="entry name" value="GLYCOSYLTRANSFERASE 2-LIKE DOMAIN-CONTAINING PROTEIN"/>
    <property type="match status" value="1"/>
</dbReference>
<protein>
    <submittedName>
        <fullName evidence="7">Glycosyl transferase family 2</fullName>
    </submittedName>
</protein>
<dbReference type="AlphaFoldDB" id="A0A1R3X8P7"/>
<evidence type="ECO:0000313" key="7">
    <source>
        <dbReference type="EMBL" id="SIT87284.1"/>
    </source>
</evidence>
<proteinExistence type="predicted"/>
<gene>
    <name evidence="7" type="ORF">SAMN05421665_2334</name>
</gene>
<keyword evidence="5" id="KW-0472">Membrane</keyword>
<comment type="subcellular location">
    <subcellularLocation>
        <location evidence="1">Cell membrane</location>
    </subcellularLocation>
</comment>
<sequence length="282" mass="31256">MLTVIIPSHNEENHIPGCLDAVIAQRDLPPNHGVQVIVAANGCSDRTVTLARQKEPALKAVGFDLVVLDIARGNKMNALNEAEVVASYGNRIFLDADVIIGRRMLAEMAEILSNDAPVYASGTVRIQRAQSLITRAYAKVWTQMPFVRDGVPGIGLYAVNAKGRARWGAFPAIIADDRFVRLQFAPQERRKTRETHDWPLPEGFGNLVNVRHRWREGNLELAEKYPALLANDSEINASGSNIPLLLRTPFSSAVFVLVYVVSTIRAKRSLGDGRDVWRRGRN</sequence>
<dbReference type="Proteomes" id="UP000186997">
    <property type="component" value="Unassembled WGS sequence"/>
</dbReference>
<evidence type="ECO:0000313" key="8">
    <source>
        <dbReference type="Proteomes" id="UP000186997"/>
    </source>
</evidence>
<dbReference type="RefSeq" id="WP_076659940.1">
    <property type="nucleotide sequence ID" value="NZ_FTPR01000002.1"/>
</dbReference>
<evidence type="ECO:0000256" key="5">
    <source>
        <dbReference type="ARBA" id="ARBA00023136"/>
    </source>
</evidence>
<keyword evidence="4 7" id="KW-0808">Transferase</keyword>
<name>A0A1R3X8P7_9RHOB</name>
<dbReference type="GO" id="GO:0005886">
    <property type="term" value="C:plasma membrane"/>
    <property type="evidence" value="ECO:0007669"/>
    <property type="project" value="UniProtKB-SubCell"/>
</dbReference>
<organism evidence="7 8">
    <name type="scientific">Yoonia rosea</name>
    <dbReference type="NCBI Taxonomy" id="287098"/>
    <lineage>
        <taxon>Bacteria</taxon>
        <taxon>Pseudomonadati</taxon>
        <taxon>Pseudomonadota</taxon>
        <taxon>Alphaproteobacteria</taxon>
        <taxon>Rhodobacterales</taxon>
        <taxon>Paracoccaceae</taxon>
        <taxon>Yoonia</taxon>
    </lineage>
</organism>
<dbReference type="Gene3D" id="3.90.550.10">
    <property type="entry name" value="Spore Coat Polysaccharide Biosynthesis Protein SpsA, Chain A"/>
    <property type="match status" value="1"/>
</dbReference>
<reference evidence="8" key="1">
    <citation type="submission" date="2017-01" db="EMBL/GenBank/DDBJ databases">
        <authorList>
            <person name="Varghese N."/>
            <person name="Submissions S."/>
        </authorList>
    </citation>
    <scope>NUCLEOTIDE SEQUENCE [LARGE SCALE GENOMIC DNA]</scope>
    <source>
        <strain evidence="8">DSM 29591</strain>
    </source>
</reference>
<evidence type="ECO:0000256" key="4">
    <source>
        <dbReference type="ARBA" id="ARBA00022679"/>
    </source>
</evidence>
<evidence type="ECO:0000256" key="1">
    <source>
        <dbReference type="ARBA" id="ARBA00004236"/>
    </source>
</evidence>